<dbReference type="PANTHER" id="PTHR45947:SF13">
    <property type="entry name" value="TRANSFERASE"/>
    <property type="match status" value="1"/>
</dbReference>
<gene>
    <name evidence="3" type="ORF">A2376_01850</name>
</gene>
<dbReference type="InterPro" id="IPR001296">
    <property type="entry name" value="Glyco_trans_1"/>
</dbReference>
<sequence>MRILLIHNFYRSRGGEETYFFSLENLLKKRGHMVLTWTKDNKDIKSSPLSQIKIALGLFWNREIEKELSQVIGKFKPDIVHFNNIFPLITPCAYYVCNQLGVPIVQTIHSFRFMFPKSIFFRRGELCPYCRSRKLFFPVFLHPCYHESLFYTIFFSLSHSFHTLIGSFKLVDLFIFPSLTTQKYYLKNSSLPPEKTLPIPNFVDEKTSFPKNYESPFFLYVGGLRKEKGIDKLVSLFNDLPNQKLLVIGEGELEKELRKIRKGKNILFLGRRKRTEILKNMAKALFTIIPSECLEVMPTVLIESFASKTAVIVPERGVFKELVTKAKTGFFYKNRAELKRLIERISKNPSLAEKMGKAAKNEAKKFTGNLYYKKIIKAYSITANFTSTKIRALTR</sequence>
<feature type="domain" description="Glycosyl transferase family 1" evidence="1">
    <location>
        <begin position="207"/>
        <end position="361"/>
    </location>
</feature>
<dbReference type="EMBL" id="MGIC01000005">
    <property type="protein sequence ID" value="OGM84404.1"/>
    <property type="molecule type" value="Genomic_DNA"/>
</dbReference>
<proteinExistence type="predicted"/>
<dbReference type="InterPro" id="IPR028098">
    <property type="entry name" value="Glyco_trans_4-like_N"/>
</dbReference>
<dbReference type="Gene3D" id="3.40.50.2000">
    <property type="entry name" value="Glycogen Phosphorylase B"/>
    <property type="match status" value="2"/>
</dbReference>
<protein>
    <recommendedName>
        <fullName evidence="5">Glycosyltransferase subfamily 4-like N-terminal domain-containing protein</fullName>
    </recommendedName>
</protein>
<feature type="domain" description="Glycosyltransferase subfamily 4-like N-terminal" evidence="2">
    <location>
        <begin position="14"/>
        <end position="205"/>
    </location>
</feature>
<accession>A0A1F8D708</accession>
<dbReference type="AlphaFoldDB" id="A0A1F8D708"/>
<dbReference type="Pfam" id="PF13439">
    <property type="entry name" value="Glyco_transf_4"/>
    <property type="match status" value="1"/>
</dbReference>
<comment type="caution">
    <text evidence="3">The sequence shown here is derived from an EMBL/GenBank/DDBJ whole genome shotgun (WGS) entry which is preliminary data.</text>
</comment>
<evidence type="ECO:0008006" key="5">
    <source>
        <dbReference type="Google" id="ProtNLM"/>
    </source>
</evidence>
<dbReference type="GO" id="GO:0016757">
    <property type="term" value="F:glycosyltransferase activity"/>
    <property type="evidence" value="ECO:0007669"/>
    <property type="project" value="InterPro"/>
</dbReference>
<dbReference type="SUPFAM" id="SSF53756">
    <property type="entry name" value="UDP-Glycosyltransferase/glycogen phosphorylase"/>
    <property type="match status" value="1"/>
</dbReference>
<reference evidence="3 4" key="1">
    <citation type="journal article" date="2016" name="Nat. Commun.">
        <title>Thousands of microbial genomes shed light on interconnected biogeochemical processes in an aquifer system.</title>
        <authorList>
            <person name="Anantharaman K."/>
            <person name="Brown C.T."/>
            <person name="Hug L.A."/>
            <person name="Sharon I."/>
            <person name="Castelle C.J."/>
            <person name="Probst A.J."/>
            <person name="Thomas B.C."/>
            <person name="Singh A."/>
            <person name="Wilkins M.J."/>
            <person name="Karaoz U."/>
            <person name="Brodie E.L."/>
            <person name="Williams K.H."/>
            <person name="Hubbard S.S."/>
            <person name="Banfield J.F."/>
        </authorList>
    </citation>
    <scope>NUCLEOTIDE SEQUENCE [LARGE SCALE GENOMIC DNA]</scope>
</reference>
<dbReference type="Pfam" id="PF00534">
    <property type="entry name" value="Glycos_transf_1"/>
    <property type="match status" value="1"/>
</dbReference>
<dbReference type="Proteomes" id="UP000178330">
    <property type="component" value="Unassembled WGS sequence"/>
</dbReference>
<organism evidence="3 4">
    <name type="scientific">Candidatus Woesebacteria bacterium RIFOXYB1_FULL_47_31</name>
    <dbReference type="NCBI Taxonomy" id="1802542"/>
    <lineage>
        <taxon>Bacteria</taxon>
        <taxon>Candidatus Woeseibacteriota</taxon>
    </lineage>
</organism>
<dbReference type="PANTHER" id="PTHR45947">
    <property type="entry name" value="SULFOQUINOVOSYL TRANSFERASE SQD2"/>
    <property type="match status" value="1"/>
</dbReference>
<evidence type="ECO:0000259" key="1">
    <source>
        <dbReference type="Pfam" id="PF00534"/>
    </source>
</evidence>
<dbReference type="InterPro" id="IPR050194">
    <property type="entry name" value="Glycosyltransferase_grp1"/>
</dbReference>
<evidence type="ECO:0000313" key="4">
    <source>
        <dbReference type="Proteomes" id="UP000178330"/>
    </source>
</evidence>
<evidence type="ECO:0000313" key="3">
    <source>
        <dbReference type="EMBL" id="OGM84404.1"/>
    </source>
</evidence>
<evidence type="ECO:0000259" key="2">
    <source>
        <dbReference type="Pfam" id="PF13439"/>
    </source>
</evidence>
<name>A0A1F8D708_9BACT</name>
<dbReference type="CDD" id="cd03801">
    <property type="entry name" value="GT4_PimA-like"/>
    <property type="match status" value="1"/>
</dbReference>